<evidence type="ECO:0000256" key="2">
    <source>
        <dbReference type="ARBA" id="ARBA00022801"/>
    </source>
</evidence>
<dbReference type="Proteomes" id="UP001209076">
    <property type="component" value="Unassembled WGS sequence"/>
</dbReference>
<protein>
    <recommendedName>
        <fullName evidence="3">dTTP/UTP pyrophosphatase</fullName>
        <shortName evidence="3">dTTPase/UTPase</shortName>
        <ecNumber evidence="3">3.6.1.9</ecNumber>
    </recommendedName>
    <alternativeName>
        <fullName evidence="3">Nucleoside triphosphate pyrophosphatase</fullName>
    </alternativeName>
    <alternativeName>
        <fullName evidence="3">Nucleotide pyrophosphatase</fullName>
        <shortName evidence="3">Nucleotide PPase</shortName>
    </alternativeName>
</protein>
<comment type="similarity">
    <text evidence="3">Belongs to the Maf family. YhdE subfamily.</text>
</comment>
<keyword evidence="3" id="KW-0546">Nucleotide metabolism</keyword>
<dbReference type="HAMAP" id="MF_00528">
    <property type="entry name" value="Maf"/>
    <property type="match status" value="1"/>
</dbReference>
<evidence type="ECO:0000256" key="3">
    <source>
        <dbReference type="HAMAP-Rule" id="MF_00528"/>
    </source>
</evidence>
<comment type="subcellular location">
    <subcellularLocation>
        <location evidence="3">Cytoplasm</location>
    </subcellularLocation>
</comment>
<dbReference type="NCBIfam" id="TIGR00172">
    <property type="entry name" value="maf"/>
    <property type="match status" value="1"/>
</dbReference>
<feature type="active site" description="Proton acceptor" evidence="3">
    <location>
        <position position="67"/>
    </location>
</feature>
<dbReference type="CDD" id="cd00555">
    <property type="entry name" value="Maf"/>
    <property type="match status" value="1"/>
</dbReference>
<dbReference type="RefSeq" id="WP_262096910.1">
    <property type="nucleotide sequence ID" value="NZ_JAOEGN010000018.1"/>
</dbReference>
<dbReference type="EMBL" id="JAOEGN010000018">
    <property type="protein sequence ID" value="MCU0105591.1"/>
    <property type="molecule type" value="Genomic_DNA"/>
</dbReference>
<organism evidence="4 5">
    <name type="scientific">Paracholeplasma vituli</name>
    <dbReference type="NCBI Taxonomy" id="69473"/>
    <lineage>
        <taxon>Bacteria</taxon>
        <taxon>Bacillati</taxon>
        <taxon>Mycoplasmatota</taxon>
        <taxon>Mollicutes</taxon>
        <taxon>Acholeplasmatales</taxon>
        <taxon>Acholeplasmataceae</taxon>
        <taxon>Paracholeplasma</taxon>
    </lineage>
</organism>
<dbReference type="InterPro" id="IPR003697">
    <property type="entry name" value="Maf-like"/>
</dbReference>
<dbReference type="InterPro" id="IPR029001">
    <property type="entry name" value="ITPase-like_fam"/>
</dbReference>
<dbReference type="EC" id="3.6.1.9" evidence="3"/>
<keyword evidence="5" id="KW-1185">Reference proteome</keyword>
<comment type="cofactor">
    <cofactor evidence="1 3">
        <name>a divalent metal cation</name>
        <dbReference type="ChEBI" id="CHEBI:60240"/>
    </cofactor>
</comment>
<feature type="site" description="Important for substrate specificity" evidence="3">
    <location>
        <position position="68"/>
    </location>
</feature>
<feature type="site" description="Important for substrate specificity" evidence="3">
    <location>
        <position position="150"/>
    </location>
</feature>
<dbReference type="PIRSF" id="PIRSF006305">
    <property type="entry name" value="Maf"/>
    <property type="match status" value="1"/>
</dbReference>
<sequence>MYILASNSPRRKKLLEDAGLTFKSVSPDVDEYLAEKTKPEKFVQIIAKRKADAVLALYPEDIIIAADTIVVKDGEVYGKPKDEADAYRMLKQLSDDKHEVYTGVCILNKDKEVCFYTMSEVWMKNYNDLQIYDYIKTGEPMDKAGAYAIQGLGEQFVDHYNGDFFTIVGLPLKTLLQELNKFEEAE</sequence>
<name>A0ABT2PXA7_9MOLU</name>
<keyword evidence="3" id="KW-0963">Cytoplasm</keyword>
<comment type="function">
    <text evidence="3">Nucleoside triphosphate pyrophosphatase that hydrolyzes dTTP and UTP. May have a dual role in cell division arrest and in preventing the incorporation of modified nucleotides into cellular nucleic acids.</text>
</comment>
<dbReference type="Gene3D" id="3.90.950.10">
    <property type="match status" value="1"/>
</dbReference>
<dbReference type="PANTHER" id="PTHR43213:SF5">
    <property type="entry name" value="BIFUNCTIONAL DTTP_UTP PYROPHOSPHATASE_METHYLTRANSFERASE PROTEIN-RELATED"/>
    <property type="match status" value="1"/>
</dbReference>
<comment type="caution">
    <text evidence="3">Lacks conserved residue(s) required for the propagation of feature annotation.</text>
</comment>
<accession>A0ABT2PXA7</accession>
<dbReference type="SUPFAM" id="SSF52972">
    <property type="entry name" value="ITPase-like"/>
    <property type="match status" value="1"/>
</dbReference>
<comment type="catalytic activity">
    <reaction evidence="3">
        <text>dTTP + H2O = dTMP + diphosphate + H(+)</text>
        <dbReference type="Rhea" id="RHEA:28534"/>
        <dbReference type="ChEBI" id="CHEBI:15377"/>
        <dbReference type="ChEBI" id="CHEBI:15378"/>
        <dbReference type="ChEBI" id="CHEBI:33019"/>
        <dbReference type="ChEBI" id="CHEBI:37568"/>
        <dbReference type="ChEBI" id="CHEBI:63528"/>
        <dbReference type="EC" id="3.6.1.9"/>
    </reaction>
</comment>
<evidence type="ECO:0000313" key="4">
    <source>
        <dbReference type="EMBL" id="MCU0105591.1"/>
    </source>
</evidence>
<reference evidence="5" key="1">
    <citation type="submission" date="2023-07" db="EMBL/GenBank/DDBJ databases">
        <title>Novel Mycoplasma species identified in domestic and wild animals.</title>
        <authorList>
            <person name="Volokhov D.V."/>
            <person name="Furtak V.A."/>
            <person name="Zagorodnyaya T.A."/>
        </authorList>
    </citation>
    <scope>NUCLEOTIDE SEQUENCE [LARGE SCALE GENOMIC DNA]</scope>
    <source>
        <strain evidence="5">92-19</strain>
    </source>
</reference>
<evidence type="ECO:0000256" key="1">
    <source>
        <dbReference type="ARBA" id="ARBA00001968"/>
    </source>
</evidence>
<comment type="caution">
    <text evidence="4">The sequence shown here is derived from an EMBL/GenBank/DDBJ whole genome shotgun (WGS) entry which is preliminary data.</text>
</comment>
<evidence type="ECO:0000313" key="5">
    <source>
        <dbReference type="Proteomes" id="UP001209076"/>
    </source>
</evidence>
<dbReference type="Pfam" id="PF02545">
    <property type="entry name" value="Maf"/>
    <property type="match status" value="1"/>
</dbReference>
<proteinExistence type="inferred from homology"/>
<feature type="site" description="Important for substrate specificity" evidence="3">
    <location>
        <position position="10"/>
    </location>
</feature>
<comment type="catalytic activity">
    <reaction evidence="3">
        <text>UTP + H2O = UMP + diphosphate + H(+)</text>
        <dbReference type="Rhea" id="RHEA:29395"/>
        <dbReference type="ChEBI" id="CHEBI:15377"/>
        <dbReference type="ChEBI" id="CHEBI:15378"/>
        <dbReference type="ChEBI" id="CHEBI:33019"/>
        <dbReference type="ChEBI" id="CHEBI:46398"/>
        <dbReference type="ChEBI" id="CHEBI:57865"/>
        <dbReference type="EC" id="3.6.1.9"/>
    </reaction>
</comment>
<gene>
    <name evidence="4" type="ORF">N7603_07955</name>
</gene>
<dbReference type="PANTHER" id="PTHR43213">
    <property type="entry name" value="BIFUNCTIONAL DTTP/UTP PYROPHOSPHATASE/METHYLTRANSFERASE PROTEIN-RELATED"/>
    <property type="match status" value="1"/>
</dbReference>
<keyword evidence="2 3" id="KW-0378">Hydrolase</keyword>